<keyword evidence="4 13" id="KW-0812">Transmembrane</keyword>
<evidence type="ECO:0000256" key="6">
    <source>
        <dbReference type="ARBA" id="ARBA00023136"/>
    </source>
</evidence>
<keyword evidence="6 13" id="KW-0472">Membrane</keyword>
<evidence type="ECO:0000313" key="15">
    <source>
        <dbReference type="RefSeq" id="XP_039123770.1"/>
    </source>
</evidence>
<keyword evidence="14" id="KW-1185">Reference proteome</keyword>
<evidence type="ECO:0000256" key="2">
    <source>
        <dbReference type="ARBA" id="ARBA00022676"/>
    </source>
</evidence>
<evidence type="ECO:0000256" key="13">
    <source>
        <dbReference type="SAM" id="Phobius"/>
    </source>
</evidence>
<evidence type="ECO:0000256" key="9">
    <source>
        <dbReference type="ARBA" id="ARBA00060766"/>
    </source>
</evidence>
<dbReference type="PANTHER" id="PTHR13301">
    <property type="entry name" value="X-BOX TRANSCRIPTION FACTOR-RELATED"/>
    <property type="match status" value="1"/>
</dbReference>
<evidence type="ECO:0000256" key="11">
    <source>
        <dbReference type="PIRSR" id="PIRSR605150-2"/>
    </source>
</evidence>
<evidence type="ECO:0000256" key="8">
    <source>
        <dbReference type="ARBA" id="ARBA00037405"/>
    </source>
</evidence>
<dbReference type="GO" id="GO:0000139">
    <property type="term" value="C:Golgi membrane"/>
    <property type="evidence" value="ECO:0007669"/>
    <property type="project" value="UniProtKB-SubCell"/>
</dbReference>
<feature type="transmembrane region" description="Helical" evidence="13">
    <location>
        <begin position="59"/>
        <end position="78"/>
    </location>
</feature>
<evidence type="ECO:0000256" key="4">
    <source>
        <dbReference type="ARBA" id="ARBA00022692"/>
    </source>
</evidence>
<feature type="transmembrane region" description="Helical" evidence="13">
    <location>
        <begin position="687"/>
        <end position="705"/>
    </location>
</feature>
<feature type="binding site" evidence="11">
    <location>
        <position position="148"/>
    </location>
    <ligand>
        <name>UDP-alpha-D-glucose</name>
        <dbReference type="ChEBI" id="CHEBI:58885"/>
    </ligand>
</feature>
<evidence type="ECO:0000256" key="5">
    <source>
        <dbReference type="ARBA" id="ARBA00022989"/>
    </source>
</evidence>
<dbReference type="GO" id="GO:0071555">
    <property type="term" value="P:cell wall organization"/>
    <property type="evidence" value="ECO:0007669"/>
    <property type="project" value="UniProtKB-KW"/>
</dbReference>
<name>A0AB40B937_DIOCR</name>
<keyword evidence="7" id="KW-0961">Cell wall biogenesis/degradation</keyword>
<feature type="binding site" evidence="12">
    <location>
        <position position="313"/>
    </location>
    <ligand>
        <name>Mn(2+)</name>
        <dbReference type="ChEBI" id="CHEBI:29035"/>
    </ligand>
</feature>
<dbReference type="SUPFAM" id="SSF53448">
    <property type="entry name" value="Nucleotide-diphospho-sugar transferases"/>
    <property type="match status" value="1"/>
</dbReference>
<evidence type="ECO:0000256" key="7">
    <source>
        <dbReference type="ARBA" id="ARBA00023316"/>
    </source>
</evidence>
<dbReference type="Gene3D" id="3.90.550.10">
    <property type="entry name" value="Spore Coat Polysaccharide Biosynthesis Protein SpsA, Chain A"/>
    <property type="match status" value="2"/>
</dbReference>
<proteinExistence type="inferred from homology"/>
<keyword evidence="3" id="KW-0808">Transferase</keyword>
<dbReference type="InterPro" id="IPR029044">
    <property type="entry name" value="Nucleotide-diphossugar_trans"/>
</dbReference>
<sequence>MEKICRDDEGLFETRRGKGGKIYKVFAGSVFLGILMIWVYRLITMILRGSSSSSSSSSWALMFGVFGAELWFGFYWFLTQASRWNPVFRYTFKDRLSLRYEDKLPGVDVFVCTADPSIEPPSMVISTVLSVMSYDYPTEKLSVYLSDDGGSQFTFYALLEASRFAKYWIPFCKKFRLEPRSPAAYFARAIEPNDAAFSAEWIAVKKLYEEMDDRINAAMKEGKLPQNIHEQHKGFAEWETGITAKDHQAIVQILIDGKDETSVDIEGSVLPTLVYMAREKRPHRHHNFKAGAMNSLIRISSEIGNGEIILNVDCDMYSNNSETIRDALCFLMDEEKGHEYAYVQFPQDYDNISKNDIYAASMKSIREIDFHGLDGYGGILYIGSGCFHRREVLTGRHYSKHWKKNTKIDKPIERDTNLETLEAKCKSLTTCSFEDNTGWGNEIGLKYGCPVEDIITGLSIKCRGWKSIYFNPPRTNFVGLAPMTLSQTLVQHKRWSEGDFQIFLSKYNPFLFGHGKIKFGLQMCYSVYLLWAPCSLPTLYYSTIPSLALLNSIPLFPDMKSIWFIPFAYVIVTTSVYSIAEAMWIGQSRKAWWNEIRIWLYKRLASYLFAFLDDVLKVIGVNKTSFIITSKILDEDVSRRYAKEIIDFGPASSMLTILSVIGILNLFCLVGGLKKMLVFHEGIVSSLFLQFVICGLITMINLPLYQAMFLRRDGGRIPVSTTVISISLALLACLIPLH</sequence>
<keyword evidence="5 13" id="KW-1133">Transmembrane helix</keyword>
<feature type="transmembrane region" description="Helical" evidence="13">
    <location>
        <begin position="717"/>
        <end position="737"/>
    </location>
</feature>
<comment type="subcellular location">
    <subcellularLocation>
        <location evidence="1">Golgi apparatus membrane</location>
        <topology evidence="1">Multi-pass membrane protein</topology>
    </subcellularLocation>
</comment>
<dbReference type="InterPro" id="IPR005150">
    <property type="entry name" value="Cellulose_synth"/>
</dbReference>
<organism evidence="14 15">
    <name type="scientific">Dioscorea cayennensis subsp. rotundata</name>
    <name type="common">White Guinea yam</name>
    <name type="synonym">Dioscorea rotundata</name>
    <dbReference type="NCBI Taxonomy" id="55577"/>
    <lineage>
        <taxon>Eukaryota</taxon>
        <taxon>Viridiplantae</taxon>
        <taxon>Streptophyta</taxon>
        <taxon>Embryophyta</taxon>
        <taxon>Tracheophyta</taxon>
        <taxon>Spermatophyta</taxon>
        <taxon>Magnoliopsida</taxon>
        <taxon>Liliopsida</taxon>
        <taxon>Dioscoreales</taxon>
        <taxon>Dioscoreaceae</taxon>
        <taxon>Dioscorea</taxon>
    </lineage>
</organism>
<evidence type="ECO:0000313" key="14">
    <source>
        <dbReference type="Proteomes" id="UP001515500"/>
    </source>
</evidence>
<feature type="transmembrane region" description="Helical" evidence="13">
    <location>
        <begin position="25"/>
        <end position="47"/>
    </location>
</feature>
<feature type="transmembrane region" description="Helical" evidence="13">
    <location>
        <begin position="561"/>
        <end position="580"/>
    </location>
</feature>
<feature type="transmembrane region" description="Helical" evidence="13">
    <location>
        <begin position="648"/>
        <end position="667"/>
    </location>
</feature>
<evidence type="ECO:0000256" key="3">
    <source>
        <dbReference type="ARBA" id="ARBA00022679"/>
    </source>
</evidence>
<evidence type="ECO:0000256" key="1">
    <source>
        <dbReference type="ARBA" id="ARBA00004653"/>
    </source>
</evidence>
<dbReference type="GO" id="GO:0016760">
    <property type="term" value="F:cellulose synthase (UDP-forming) activity"/>
    <property type="evidence" value="ECO:0007669"/>
    <property type="project" value="InterPro"/>
</dbReference>
<feature type="active site" evidence="10">
    <location>
        <position position="148"/>
    </location>
</feature>
<reference evidence="15" key="1">
    <citation type="submission" date="2025-08" db="UniProtKB">
        <authorList>
            <consortium name="RefSeq"/>
        </authorList>
    </citation>
    <scope>IDENTIFICATION</scope>
</reference>
<comment type="function">
    <text evidence="8">Thought to be a Golgi-localized beta-glycan synthase that polymerize the backbones of noncellulosic polysaccharides (hemicelluloses) of plant cell wall.</text>
</comment>
<dbReference type="GO" id="GO:0030244">
    <property type="term" value="P:cellulose biosynthetic process"/>
    <property type="evidence" value="ECO:0007669"/>
    <property type="project" value="InterPro"/>
</dbReference>
<dbReference type="Pfam" id="PF03552">
    <property type="entry name" value="Cellulose_synt"/>
    <property type="match status" value="2"/>
</dbReference>
<feature type="active site" evidence="10">
    <location>
        <position position="453"/>
    </location>
</feature>
<keyword evidence="2" id="KW-0328">Glycosyltransferase</keyword>
<feature type="transmembrane region" description="Helical" evidence="13">
    <location>
        <begin position="523"/>
        <end position="541"/>
    </location>
</feature>
<dbReference type="GO" id="GO:0071669">
    <property type="term" value="P:plant-type cell wall organization or biogenesis"/>
    <property type="evidence" value="ECO:0007669"/>
    <property type="project" value="UniProtKB-ARBA"/>
</dbReference>
<gene>
    <name evidence="15" type="primary">LOC120260371</name>
</gene>
<dbReference type="FunFam" id="3.90.550.10:FF:000112">
    <property type="entry name" value="Cellulose synthase-like protein E1"/>
    <property type="match status" value="1"/>
</dbReference>
<dbReference type="Proteomes" id="UP001515500">
    <property type="component" value="Chromosome 5"/>
</dbReference>
<evidence type="ECO:0000256" key="12">
    <source>
        <dbReference type="PIRSR" id="PIRSR605150-3"/>
    </source>
</evidence>
<feature type="binding site" evidence="11">
    <location>
        <position position="119"/>
    </location>
    <ligand>
        <name>UDP-alpha-D-glucose</name>
        <dbReference type="ChEBI" id="CHEBI:58885"/>
    </ligand>
</feature>
<comment type="similarity">
    <text evidence="9">Belongs to the glycosyltransferase 2 family. Plant cellulose synthase-like E subfamily.</text>
</comment>
<dbReference type="GeneID" id="120260371"/>
<evidence type="ECO:0000256" key="10">
    <source>
        <dbReference type="PIRSR" id="PIRSR605150-1"/>
    </source>
</evidence>
<dbReference type="AlphaFoldDB" id="A0AB40B937"/>
<dbReference type="RefSeq" id="XP_039123770.1">
    <property type="nucleotide sequence ID" value="XM_039267836.1"/>
</dbReference>
<feature type="binding site" evidence="12">
    <location>
        <position position="289"/>
    </location>
    <ligand>
        <name>Mn(2+)</name>
        <dbReference type="ChEBI" id="CHEBI:29035"/>
    </ligand>
</feature>
<accession>A0AB40B937</accession>
<protein>
    <submittedName>
        <fullName evidence="15">Cellulose synthase-like protein E6</fullName>
    </submittedName>
</protein>